<feature type="region of interest" description="Disordered" evidence="1">
    <location>
        <begin position="87"/>
        <end position="132"/>
    </location>
</feature>
<dbReference type="OrthoDB" id="9809969at2"/>
<dbReference type="NCBIfam" id="NF041267">
    <property type="entry name" value="relax_RlxS"/>
    <property type="match status" value="1"/>
</dbReference>
<keyword evidence="3" id="KW-1185">Reference proteome</keyword>
<organism evidence="2 3">
    <name type="scientific">Allosphingosinicella ginsenosidimutans</name>
    <dbReference type="NCBI Taxonomy" id="1176539"/>
    <lineage>
        <taxon>Bacteria</taxon>
        <taxon>Pseudomonadati</taxon>
        <taxon>Pseudomonadota</taxon>
        <taxon>Alphaproteobacteria</taxon>
        <taxon>Sphingomonadales</taxon>
        <taxon>Sphingomonadaceae</taxon>
        <taxon>Allosphingosinicella</taxon>
    </lineage>
</organism>
<evidence type="ECO:0000256" key="1">
    <source>
        <dbReference type="SAM" id="MobiDB-lite"/>
    </source>
</evidence>
<dbReference type="InterPro" id="IPR021795">
    <property type="entry name" value="DUF3363"/>
</dbReference>
<name>A0A5C6TSU0_9SPHN</name>
<comment type="caution">
    <text evidence="2">The sequence shown here is derived from an EMBL/GenBank/DDBJ whole genome shotgun (WGS) entry which is preliminary data.</text>
</comment>
<evidence type="ECO:0000313" key="3">
    <source>
        <dbReference type="Proteomes" id="UP000321249"/>
    </source>
</evidence>
<proteinExistence type="predicted"/>
<feature type="region of interest" description="Disordered" evidence="1">
    <location>
        <begin position="1"/>
        <end position="26"/>
    </location>
</feature>
<gene>
    <name evidence="2" type="ORF">FRZ32_07250</name>
</gene>
<sequence length="778" mass="85056">MHLPPCPLRRIVENSPPHPLTSRPERTRHDLTIRSEQCANIGRLQAGSRVRQDKAPALAGAQAIACTSFLRRSSGTVARATVPVAPKSEDFRGPRRHRFSREPGCGTLPAGRAGKGRHVSSDDDFEPRLGRLRSRPPRRARRYLQRVLAATNLARGGAALAGRPGKQSAGSRIGRAAGVGRLLASRGRLSALERRRVVIKTRIVRLAGKGADAAAAHLRYLQRDGTTREGERGALYGPQSDAVDAKDFLARGAGDRHQFRLIVSPEDGAQYDDLKPLVRRLMARAEADLGTRLDWVAVDHFNTGHPHSHVIVLGHDQKGKDLVIAPDYLTRGLRERAAELVELDLGPRTTREIARSQLAEIKAERLTAIDRRLVRLAGEGRIVAARADGAFEQTLRAGRLAKLARLGLAEDLGQGRWQLAPDLPATLARMGERGDIIRTMQRAFSAARVERAAADQAIYGPAVPDAAPLVGRVLARGLADEHRDRHYLIVDGIDGRSHYVALGREPAEDVGEGSVVRVAPSRAGVREVDRTIAAVAAANSGRYDIDAHLAHDRQASEAFARSHVRRLEALRRGGVAVERLPDGSWRVAADHLERVERFETAQVRARPVVVELLAAEPLERLATADGATWLDRRLLSPADAPAREAGFGSAVRDAEARRRQWLVEEGLGSERGGVFEPRPGLIETLRRRELLRVAAALARELDLPFVESHAGSHVEGTYRRRLELTSGRFALVERAHDFTLVPWRPVLEPHVGKAVSGILRTEGISWTIGRGRGGPTIS</sequence>
<dbReference type="Proteomes" id="UP000321249">
    <property type="component" value="Unassembled WGS sequence"/>
</dbReference>
<accession>A0A5C6TSU0</accession>
<dbReference type="EMBL" id="VOQQ01000001">
    <property type="protein sequence ID" value="TXC63474.1"/>
    <property type="molecule type" value="Genomic_DNA"/>
</dbReference>
<evidence type="ECO:0000313" key="2">
    <source>
        <dbReference type="EMBL" id="TXC63474.1"/>
    </source>
</evidence>
<protein>
    <submittedName>
        <fullName evidence="2">DUF3363 domain-containing protein</fullName>
    </submittedName>
</protein>
<dbReference type="Pfam" id="PF11843">
    <property type="entry name" value="DUF3363"/>
    <property type="match status" value="1"/>
</dbReference>
<reference evidence="2 3" key="1">
    <citation type="journal article" date="2015" name="J. Microbiol.">
        <title>Sphingosinicella ginsenosidimutans sp. nov., with ginsenoside converting activity.</title>
        <authorList>
            <person name="Kim J.K."/>
            <person name="Kang M.S."/>
            <person name="Park S.C."/>
            <person name="Kim K.M."/>
            <person name="Choi K."/>
            <person name="Yoon M.H."/>
            <person name="Im W.T."/>
        </authorList>
    </citation>
    <scope>NUCLEOTIDE SEQUENCE [LARGE SCALE GENOMIC DNA]</scope>
    <source>
        <strain evidence="2 3">BS-11</strain>
    </source>
</reference>
<dbReference type="AlphaFoldDB" id="A0A5C6TSU0"/>